<reference evidence="2 3" key="1">
    <citation type="submission" date="2019-08" db="EMBL/GenBank/DDBJ databases">
        <authorList>
            <person name="Peeters C."/>
        </authorList>
    </citation>
    <scope>NUCLEOTIDE SEQUENCE [LARGE SCALE GENOMIC DNA]</scope>
    <source>
        <strain evidence="2 3">LMG 31011</strain>
    </source>
</reference>
<proteinExistence type="predicted"/>
<dbReference type="InterPro" id="IPR036770">
    <property type="entry name" value="Ankyrin_rpt-contain_sf"/>
</dbReference>
<keyword evidence="3" id="KW-1185">Reference proteome</keyword>
<evidence type="ECO:0000256" key="1">
    <source>
        <dbReference type="SAM" id="MobiDB-lite"/>
    </source>
</evidence>
<gene>
    <name evidence="2" type="ORF">PAQ31011_03574</name>
</gene>
<name>A0A5E4WYX6_9BURK</name>
<dbReference type="RefSeq" id="WP_150577042.1">
    <property type="nucleotide sequence ID" value="NZ_CABPSN010000005.1"/>
</dbReference>
<dbReference type="Gene3D" id="1.25.40.20">
    <property type="entry name" value="Ankyrin repeat-containing domain"/>
    <property type="match status" value="2"/>
</dbReference>
<dbReference type="Proteomes" id="UP000366819">
    <property type="component" value="Unassembled WGS sequence"/>
</dbReference>
<sequence length="582" mass="62800">MPIPSIPPQSISPAAHLGSESNNAALPDGLTLEALLRARRETRCTSREVWDILMSPTTTAGRELHDSCSLARPDNPKKLVFSMATLFCTPVQHRTLSDLENAGVFVSRSARDDLEPDDADLLLSDMGLQLWLRYAAEPSAYPTVFVDALMANEFPTLPSSTVSSALRVLIACGRDKTNNVPVSEVAGDVHLPLSHLCGHVAVEWLPSLLDLGADVNQATANGVPLIATAMAAEAERLYLNGRDLLVAHDSLFRLGKMLLSHGADFTQPALTGSPPVVLLAFNGYCAAADVLLSLGAACNTAEIGREGNTLMHQLAATTRLRPYSFSAYFLFILALRYGGDPDRANDAGVTPVSLLPDSLVSYLRLTQKMVKQARERALHVIANPDTVSGSEATNNVPAASAAMMREAKRLCDAGQDPLLAHETLFALAALLQQRGMDLTQQHADGALPVIWLASHGFCGAAEVLLAFHPDCNTPVYEGNSLMHFLAATTHHPRDAIYADYMLNTALRYGGDPTRPNNAGNTALTALSSERVRFVRAGFFFIVQTRKRAVQIVEHRRKPRLGRQLPSQHNAPADPLRHSAAAL</sequence>
<evidence type="ECO:0000313" key="3">
    <source>
        <dbReference type="Proteomes" id="UP000366819"/>
    </source>
</evidence>
<dbReference type="SUPFAM" id="SSF48403">
    <property type="entry name" value="Ankyrin repeat"/>
    <property type="match status" value="2"/>
</dbReference>
<protein>
    <submittedName>
        <fullName evidence="2">Ankyrin</fullName>
    </submittedName>
</protein>
<dbReference type="AlphaFoldDB" id="A0A5E4WYX6"/>
<dbReference type="EMBL" id="CABPSN010000005">
    <property type="protein sequence ID" value="VVE29154.1"/>
    <property type="molecule type" value="Genomic_DNA"/>
</dbReference>
<evidence type="ECO:0000313" key="2">
    <source>
        <dbReference type="EMBL" id="VVE29154.1"/>
    </source>
</evidence>
<organism evidence="2 3">
    <name type="scientific">Pandoraea aquatica</name>
    <dbReference type="NCBI Taxonomy" id="2508290"/>
    <lineage>
        <taxon>Bacteria</taxon>
        <taxon>Pseudomonadati</taxon>
        <taxon>Pseudomonadota</taxon>
        <taxon>Betaproteobacteria</taxon>
        <taxon>Burkholderiales</taxon>
        <taxon>Burkholderiaceae</taxon>
        <taxon>Pandoraea</taxon>
    </lineage>
</organism>
<feature type="region of interest" description="Disordered" evidence="1">
    <location>
        <begin position="1"/>
        <end position="23"/>
    </location>
</feature>
<dbReference type="OrthoDB" id="8938776at2"/>
<accession>A0A5E4WYX6</accession>
<feature type="region of interest" description="Disordered" evidence="1">
    <location>
        <begin position="558"/>
        <end position="582"/>
    </location>
</feature>